<dbReference type="GO" id="GO:0006313">
    <property type="term" value="P:DNA transposition"/>
    <property type="evidence" value="ECO:0007669"/>
    <property type="project" value="InterPro"/>
</dbReference>
<dbReference type="InterPro" id="IPR025246">
    <property type="entry name" value="IS30-like_HTH"/>
</dbReference>
<comment type="similarity">
    <text evidence="2">Belongs to the transposase IS30 family.</text>
</comment>
<dbReference type="InterPro" id="IPR051917">
    <property type="entry name" value="Transposase-Integrase"/>
</dbReference>
<dbReference type="Proteomes" id="UP000191980">
    <property type="component" value="Unassembled WGS sequence"/>
</dbReference>
<dbReference type="GO" id="GO:0005829">
    <property type="term" value="C:cytosol"/>
    <property type="evidence" value="ECO:0007669"/>
    <property type="project" value="TreeGrafter"/>
</dbReference>
<dbReference type="EMBL" id="LPUF01000001">
    <property type="protein sequence ID" value="OQK17575.1"/>
    <property type="molecule type" value="Genomic_DNA"/>
</dbReference>
<dbReference type="OrthoDB" id="5574431at2"/>
<comment type="caution">
    <text evidence="7">The sequence shown here is derived from an EMBL/GenBank/DDBJ whole genome shotgun (WGS) entry which is preliminary data.</text>
</comment>
<dbReference type="STRING" id="1420851.AU255_06805"/>
<organism evidence="7 8">
    <name type="scientific">Methyloprofundus sedimenti</name>
    <dbReference type="NCBI Taxonomy" id="1420851"/>
    <lineage>
        <taxon>Bacteria</taxon>
        <taxon>Pseudomonadati</taxon>
        <taxon>Pseudomonadota</taxon>
        <taxon>Gammaproteobacteria</taxon>
        <taxon>Methylococcales</taxon>
        <taxon>Methylococcaceae</taxon>
        <taxon>Methyloprofundus</taxon>
    </lineage>
</organism>
<dbReference type="InterPro" id="IPR012337">
    <property type="entry name" value="RNaseH-like_sf"/>
</dbReference>
<dbReference type="Gene3D" id="3.30.420.10">
    <property type="entry name" value="Ribonuclease H-like superfamily/Ribonuclease H"/>
    <property type="match status" value="1"/>
</dbReference>
<dbReference type="RefSeq" id="WP_143735873.1">
    <property type="nucleotide sequence ID" value="NZ_LPUF01000001.1"/>
</dbReference>
<dbReference type="InterPro" id="IPR001584">
    <property type="entry name" value="Integrase_cat-core"/>
</dbReference>
<proteinExistence type="inferred from homology"/>
<evidence type="ECO:0000256" key="1">
    <source>
        <dbReference type="ARBA" id="ARBA00002190"/>
    </source>
</evidence>
<keyword evidence="4" id="KW-0238">DNA-binding</keyword>
<dbReference type="InterPro" id="IPR036397">
    <property type="entry name" value="RNaseH_sf"/>
</dbReference>
<dbReference type="GO" id="GO:0015074">
    <property type="term" value="P:DNA integration"/>
    <property type="evidence" value="ECO:0007669"/>
    <property type="project" value="InterPro"/>
</dbReference>
<keyword evidence="8" id="KW-1185">Reference proteome</keyword>
<dbReference type="PANTHER" id="PTHR10948">
    <property type="entry name" value="TRANSPOSASE"/>
    <property type="match status" value="1"/>
</dbReference>
<dbReference type="AlphaFoldDB" id="A0A1V8M7Q4"/>
<dbReference type="Pfam" id="PF13936">
    <property type="entry name" value="HTH_38"/>
    <property type="match status" value="1"/>
</dbReference>
<sequence length="334" mass="38672">MNTFNHLTQEERFYIYTQLKQGVSKNQIAITLGRHKSTIGREITRNTGQCGYRYKQAERIAKQRHIDKPKNIKMTAELQQIITPLIKEKWSSDCISGRLKQQGKDSVSHETIYRYILANKAAGGDLYTYLRHQAKPYRKRYGKNDYRGTIPSRVDIDERPQVVDDKTRLGDWEADTVIGKGHKGVLVTLTERVSKLNFAISIERKESELTKEAIINALEPFKRWVHTITFDNGREFCGHEAIAKTLDCGTYFAKPYHSWQRGLNENHNGLLRQYFPKKEPLDKVTQDEVDSAITALNHRPRKGLNYRTPWEVFCQITGVDINNRSYALTVNVKL</sequence>
<dbReference type="NCBIfam" id="NF033563">
    <property type="entry name" value="transpos_IS30"/>
    <property type="match status" value="1"/>
</dbReference>
<dbReference type="GO" id="GO:0003677">
    <property type="term" value="F:DNA binding"/>
    <property type="evidence" value="ECO:0007669"/>
    <property type="project" value="UniProtKB-KW"/>
</dbReference>
<dbReference type="PROSITE" id="PS50994">
    <property type="entry name" value="INTEGRASE"/>
    <property type="match status" value="1"/>
</dbReference>
<dbReference type="GO" id="GO:0004803">
    <property type="term" value="F:transposase activity"/>
    <property type="evidence" value="ECO:0007669"/>
    <property type="project" value="InterPro"/>
</dbReference>
<evidence type="ECO:0000256" key="4">
    <source>
        <dbReference type="ARBA" id="ARBA00023125"/>
    </source>
</evidence>
<keyword evidence="5" id="KW-0233">DNA recombination</keyword>
<name>A0A1V8M7Q4_9GAMM</name>
<dbReference type="PANTHER" id="PTHR10948:SF23">
    <property type="entry name" value="TRANSPOSASE INSI FOR INSERTION SEQUENCE ELEMENT IS30A-RELATED"/>
    <property type="match status" value="1"/>
</dbReference>
<gene>
    <name evidence="7" type="ORF">AU255_06805</name>
</gene>
<protein>
    <recommendedName>
        <fullName evidence="6">Integrase catalytic domain-containing protein</fullName>
    </recommendedName>
</protein>
<evidence type="ECO:0000256" key="5">
    <source>
        <dbReference type="ARBA" id="ARBA00023172"/>
    </source>
</evidence>
<reference evidence="7 8" key="1">
    <citation type="submission" date="2015-12" db="EMBL/GenBank/DDBJ databases">
        <authorList>
            <person name="Shamseldin A."/>
            <person name="Moawad H."/>
            <person name="Abd El-Rahim W.M."/>
            <person name="Sadowsky M.J."/>
        </authorList>
    </citation>
    <scope>NUCLEOTIDE SEQUENCE [LARGE SCALE GENOMIC DNA]</scope>
    <source>
        <strain evidence="7 8">WF1</strain>
    </source>
</reference>
<keyword evidence="3" id="KW-0815">Transposition</keyword>
<evidence type="ECO:0000256" key="2">
    <source>
        <dbReference type="ARBA" id="ARBA00006363"/>
    </source>
</evidence>
<accession>A0A1V8M7Q4</accession>
<dbReference type="SUPFAM" id="SSF53098">
    <property type="entry name" value="Ribonuclease H-like"/>
    <property type="match status" value="1"/>
</dbReference>
<dbReference type="InterPro" id="IPR053392">
    <property type="entry name" value="Transposase_IS30-like"/>
</dbReference>
<comment type="function">
    <text evidence="1">Required for the transposition of the insertion element.</text>
</comment>
<dbReference type="PROSITE" id="PS01043">
    <property type="entry name" value="TRANSPOSASE_IS30"/>
    <property type="match status" value="1"/>
</dbReference>
<evidence type="ECO:0000259" key="6">
    <source>
        <dbReference type="PROSITE" id="PS50994"/>
    </source>
</evidence>
<dbReference type="InterPro" id="IPR001598">
    <property type="entry name" value="Transposase_IS30_CS"/>
</dbReference>
<evidence type="ECO:0000313" key="7">
    <source>
        <dbReference type="EMBL" id="OQK17575.1"/>
    </source>
</evidence>
<evidence type="ECO:0000313" key="8">
    <source>
        <dbReference type="Proteomes" id="UP000191980"/>
    </source>
</evidence>
<evidence type="ECO:0000256" key="3">
    <source>
        <dbReference type="ARBA" id="ARBA00022578"/>
    </source>
</evidence>
<feature type="domain" description="Integrase catalytic" evidence="6">
    <location>
        <begin position="156"/>
        <end position="317"/>
    </location>
</feature>